<dbReference type="Proteomes" id="UP000492821">
    <property type="component" value="Unassembled WGS sequence"/>
</dbReference>
<sequence>MGSIKLDQIARQDCVGYVSCVSQKKAKCRETSNLHTPDSKWLQALPEFRCAAQSPSPRRVPMGPRKHRTPVKCAGYQPAKAVVRCDVKALSMVAIVIGQMDSAEALASSTTTITDCYIAAETGKKYAVHQAFIQDWWPESPHPDETNTIQAPLSESALKLFLDIAYYRTASADWSPSRELFEFARAHYLTDVQIQIAKNSYSSFFPYGCVRIWQIAYENEMPEELAIRKLVGKCLTNILDQKSEPDYTDLMHIHPEMVTLLLDPITVYYQSAMDQAKLIVHWGQKNPEMYLRYGTQFHEAIQYVSMAEKAECSFYLQKSFLSQPIRGIKNARIEKKVYHSFKPRLPENVLLYFGGSNQRGEHENVYIYDEFTASWDEVPGLRLPQPSGYIKTAVVGDDIFILDNNFPDRNSIQAVNLTKDPLRYRWKGAFEGERSFFTPVAYKDQIYFFGGAIGRTRIATCTAFDPKASRFTPLPDLPIQCSDSAALIFNDKIFITGGYDGRHTLDTVSVYDPELQTYSTGPNLRKARSGHAAVIFNNTIFLVGGFCHGNALRAVEYYDPVRNMWLAAPSLLKPRSNLSVVVFQGKIWAIGGNHGDSDVHASVEVFDGRSWKMVSQLPKPLVTGSAVVVPTENLHLSNILGWNY</sequence>
<evidence type="ECO:0000313" key="2">
    <source>
        <dbReference type="Proteomes" id="UP000492821"/>
    </source>
</evidence>
<keyword evidence="1" id="KW-0880">Kelch repeat</keyword>
<dbReference type="AlphaFoldDB" id="A0A7E4ZV33"/>
<dbReference type="Pfam" id="PF01344">
    <property type="entry name" value="Kelch_1"/>
    <property type="match status" value="1"/>
</dbReference>
<protein>
    <submittedName>
        <fullName evidence="3">BTB domain-containing protein</fullName>
    </submittedName>
</protein>
<dbReference type="SMART" id="SM00612">
    <property type="entry name" value="Kelch"/>
    <property type="match status" value="4"/>
</dbReference>
<evidence type="ECO:0000256" key="1">
    <source>
        <dbReference type="ARBA" id="ARBA00022441"/>
    </source>
</evidence>
<dbReference type="InterPro" id="IPR006652">
    <property type="entry name" value="Kelch_1"/>
</dbReference>
<keyword evidence="2" id="KW-1185">Reference proteome</keyword>
<dbReference type="Gene3D" id="2.120.10.80">
    <property type="entry name" value="Kelch-type beta propeller"/>
    <property type="match status" value="1"/>
</dbReference>
<name>A0A7E4ZV33_PANRE</name>
<dbReference type="PRINTS" id="PR00501">
    <property type="entry name" value="KELCHREPEAT"/>
</dbReference>
<evidence type="ECO:0000313" key="3">
    <source>
        <dbReference type="WBParaSite" id="Pan_g19374.t1"/>
    </source>
</evidence>
<reference evidence="3" key="2">
    <citation type="submission" date="2020-10" db="UniProtKB">
        <authorList>
            <consortium name="WormBaseParasite"/>
        </authorList>
    </citation>
    <scope>IDENTIFICATION</scope>
</reference>
<dbReference type="InterPro" id="IPR015915">
    <property type="entry name" value="Kelch-typ_b-propeller"/>
</dbReference>
<dbReference type="WBParaSite" id="Pan_g19374.t1">
    <property type="protein sequence ID" value="Pan_g19374.t1"/>
    <property type="gene ID" value="Pan_g19374"/>
</dbReference>
<accession>A0A7E4ZV33</accession>
<dbReference type="SUPFAM" id="SSF117281">
    <property type="entry name" value="Kelch motif"/>
    <property type="match status" value="2"/>
</dbReference>
<reference evidence="2" key="1">
    <citation type="journal article" date="2013" name="Genetics">
        <title>The draft genome and transcriptome of Panagrellus redivivus are shaped by the harsh demands of a free-living lifestyle.</title>
        <authorList>
            <person name="Srinivasan J."/>
            <person name="Dillman A.R."/>
            <person name="Macchietto M.G."/>
            <person name="Heikkinen L."/>
            <person name="Lakso M."/>
            <person name="Fracchia K.M."/>
            <person name="Antoshechkin I."/>
            <person name="Mortazavi A."/>
            <person name="Wong G."/>
            <person name="Sternberg P.W."/>
        </authorList>
    </citation>
    <scope>NUCLEOTIDE SEQUENCE [LARGE SCALE GENOMIC DNA]</scope>
    <source>
        <strain evidence="2">MT8872</strain>
    </source>
</reference>
<dbReference type="PANTHER" id="PTHR45632">
    <property type="entry name" value="LD33804P"/>
    <property type="match status" value="1"/>
</dbReference>
<dbReference type="Pfam" id="PF24681">
    <property type="entry name" value="Kelch_KLHDC2_KLHL20_DRC7"/>
    <property type="match status" value="1"/>
</dbReference>
<proteinExistence type="predicted"/>
<organism evidence="2 3">
    <name type="scientific">Panagrellus redivivus</name>
    <name type="common">Microworm</name>
    <dbReference type="NCBI Taxonomy" id="6233"/>
    <lineage>
        <taxon>Eukaryota</taxon>
        <taxon>Metazoa</taxon>
        <taxon>Ecdysozoa</taxon>
        <taxon>Nematoda</taxon>
        <taxon>Chromadorea</taxon>
        <taxon>Rhabditida</taxon>
        <taxon>Tylenchina</taxon>
        <taxon>Panagrolaimomorpha</taxon>
        <taxon>Panagrolaimoidea</taxon>
        <taxon>Panagrolaimidae</taxon>
        <taxon>Panagrellus</taxon>
    </lineage>
</organism>